<feature type="non-terminal residue" evidence="2">
    <location>
        <position position="91"/>
    </location>
</feature>
<dbReference type="AlphaFoldDB" id="A0A699RXR5"/>
<dbReference type="EMBL" id="BKCJ011123762">
    <property type="protein sequence ID" value="GFC89967.1"/>
    <property type="molecule type" value="Genomic_DNA"/>
</dbReference>
<evidence type="ECO:0000313" key="2">
    <source>
        <dbReference type="EMBL" id="GFC89967.1"/>
    </source>
</evidence>
<comment type="caution">
    <text evidence="2">The sequence shown here is derived from an EMBL/GenBank/DDBJ whole genome shotgun (WGS) entry which is preliminary data.</text>
</comment>
<gene>
    <name evidence="2" type="ORF">Tci_861937</name>
</gene>
<feature type="compositionally biased region" description="Basic and acidic residues" evidence="1">
    <location>
        <begin position="22"/>
        <end position="36"/>
    </location>
</feature>
<protein>
    <submittedName>
        <fullName evidence="2">Uncharacterized protein</fullName>
    </submittedName>
</protein>
<organism evidence="2">
    <name type="scientific">Tanacetum cinerariifolium</name>
    <name type="common">Dalmatian daisy</name>
    <name type="synonym">Chrysanthemum cinerariifolium</name>
    <dbReference type="NCBI Taxonomy" id="118510"/>
    <lineage>
        <taxon>Eukaryota</taxon>
        <taxon>Viridiplantae</taxon>
        <taxon>Streptophyta</taxon>
        <taxon>Embryophyta</taxon>
        <taxon>Tracheophyta</taxon>
        <taxon>Spermatophyta</taxon>
        <taxon>Magnoliopsida</taxon>
        <taxon>eudicotyledons</taxon>
        <taxon>Gunneridae</taxon>
        <taxon>Pentapetalae</taxon>
        <taxon>asterids</taxon>
        <taxon>campanulids</taxon>
        <taxon>Asterales</taxon>
        <taxon>Asteraceae</taxon>
        <taxon>Asteroideae</taxon>
        <taxon>Anthemideae</taxon>
        <taxon>Anthemidinae</taxon>
        <taxon>Tanacetum</taxon>
    </lineage>
</organism>
<feature type="region of interest" description="Disordered" evidence="1">
    <location>
        <begin position="1"/>
        <end position="36"/>
    </location>
</feature>
<evidence type="ECO:0000256" key="1">
    <source>
        <dbReference type="SAM" id="MobiDB-lite"/>
    </source>
</evidence>
<reference evidence="2" key="1">
    <citation type="journal article" date="2019" name="Sci. Rep.">
        <title>Draft genome of Tanacetum cinerariifolium, the natural source of mosquito coil.</title>
        <authorList>
            <person name="Yamashiro T."/>
            <person name="Shiraishi A."/>
            <person name="Satake H."/>
            <person name="Nakayama K."/>
        </authorList>
    </citation>
    <scope>NUCLEOTIDE SEQUENCE</scope>
</reference>
<name>A0A699RXR5_TANCI</name>
<proteinExistence type="predicted"/>
<feature type="non-terminal residue" evidence="2">
    <location>
        <position position="1"/>
    </location>
</feature>
<accession>A0A699RXR5</accession>
<sequence length="91" mass="9475">SKEAGKDRSDSKAMVVVDGSIDWDKQSEEGNTKPRSLENFGMITGIKIASDADSEGEVVSADNVIPAGDVAAAVVSPQSETEFALMGLSTE</sequence>
<feature type="compositionally biased region" description="Basic and acidic residues" evidence="1">
    <location>
        <begin position="1"/>
        <end position="11"/>
    </location>
</feature>